<evidence type="ECO:0000256" key="3">
    <source>
        <dbReference type="ARBA" id="ARBA00004496"/>
    </source>
</evidence>
<dbReference type="GO" id="GO:0005524">
    <property type="term" value="F:ATP binding"/>
    <property type="evidence" value="ECO:0007669"/>
    <property type="project" value="UniProtKB-KW"/>
</dbReference>
<evidence type="ECO:0000259" key="18">
    <source>
        <dbReference type="PROSITE" id="PS50188"/>
    </source>
</evidence>
<dbReference type="InterPro" id="IPR001870">
    <property type="entry name" value="B30.2/SPRY"/>
</dbReference>
<dbReference type="Pfam" id="PF00270">
    <property type="entry name" value="DEAD"/>
    <property type="match status" value="2"/>
</dbReference>
<comment type="caution">
    <text evidence="21">The sequence shown here is derived from an EMBL/GenBank/DDBJ whole genome shotgun (WGS) entry which is preliminary data.</text>
</comment>
<feature type="short sequence motif" description="Q motif" evidence="16">
    <location>
        <begin position="76"/>
        <end position="104"/>
    </location>
</feature>
<keyword evidence="11 21" id="KW-0347">Helicase</keyword>
<dbReference type="InterPro" id="IPR014014">
    <property type="entry name" value="RNA_helicase_DEAD_Q_motif"/>
</dbReference>
<reference evidence="21" key="1">
    <citation type="submission" date="2013-03" db="EMBL/GenBank/DDBJ databases">
        <authorList>
            <person name="Aslett M."/>
        </authorList>
    </citation>
    <scope>NUCLEOTIDE SEQUENCE [LARGE SCALE GENOMIC DNA]</scope>
    <source>
        <strain evidence="21">ISE/inbred ISE</strain>
    </source>
</reference>
<sequence>MGDDNAAPKPKPTNRPDNTTARRTRMLRKIKIEDEHLKKMADEIMAEKRRLTFKREHIANLLCEKERAEASGLVMTAFEELGVIPELGDAVSELGWELPTPIQCDAIPAILGGGDVLIAAETGSGKTGAFSLPVVQIVWERRKEGTNSGGKSSVSWRLNLADRAMGLSLSQDGLSCESRVPKAWYGSRCMGGVHTKGKYYYEVKITRDGLCRIGWSTLKASLDLGTDDESFGFGGTGKKSTQRKFEDYGESFTTGDVMGCYLDLDNGRIWWSKNGKEFGVAFRLDAKFSSPQCALHPAVLVQNSSLELNFGATPFAFPPKEGVIALCEAPSSLTEWRGLETESEKSSRSAAPVCIVLEPTKELIEQTHENLIKFSKNVSDPKIRCTSLAAGASMGQLLSELDRGVDIVTGGVGRVLDMIETQKLSTSGLNFIVIDEADQILSSFKPQLERLLSRVPTVASNGMRLQVIACSATLHNQQITQFADRYMNFPQWIDLKGMDSVAETVHHVVCMVDADGDKQWIRHMHSPNHLKDDLVHERDQIRLNTKDKNTISLGTKILKGTYVLKAIEALKMEHCIIFCRTKQQCDDMEAYLIRNRESGYQSESSPPLPTKSQQSVSNSSSAVVACGSKAIAKPLNSSSNPNTLTSGTQTFAAAAASGLSSSAQASVATATAVAATVAAVVAVESSLTLPTCPTPPTSQLGRPVQYEISEMDVLSEEIWHYHNSVTQSEKMLNRKLHLRDMLYYSICPVFPMCGLYVVGSSLNGFGNNTSDMDLCLMITNKDLDQKTDAVVVLNMILSTLQHTEWVSHQKLILAKVPILRIKFAPPFSDITVDLNANNSVAIKNTHLLCYYSSFDWRVRPLVSVVKEWAKRKGINDANRSSFTSYSLVLMVIHYLQCGTEPGVLPSLQQMFPRRFANKCDVRTLNVTLPLEPPPAGEWQYADKSTLGELLIGFLDYYANKFDYDRDAISVRLGKRIDRAVIARQRPNGGYQQNGTNWRSQWRCICIEEPFTYSNTAHSIYDEMVFDAIKTAFREAHQELDTTRDLQRLLNCKPITVNAPMGGAMVYVSSYSSTREICAGSTAGDSPMSGHSRRSTPRGSSSGSSISTAHSAASSSGSSSSSDYGEDQDHDRMADVANMNVVPLQRHPKSRSRRISRQNGSISSCLPPSPPKIPVTTAAEQ</sequence>
<dbReference type="Gene3D" id="2.60.120.920">
    <property type="match status" value="1"/>
</dbReference>
<keyword evidence="21" id="KW-0675">Receptor</keyword>
<keyword evidence="10" id="KW-0378">Hydrolase</keyword>
<dbReference type="InterPro" id="IPR003877">
    <property type="entry name" value="SPRY_dom"/>
</dbReference>
<organism evidence="21">
    <name type="scientific">Haemonchus contortus</name>
    <name type="common">Barber pole worm</name>
    <dbReference type="NCBI Taxonomy" id="6289"/>
    <lineage>
        <taxon>Eukaryota</taxon>
        <taxon>Metazoa</taxon>
        <taxon>Ecdysozoa</taxon>
        <taxon>Nematoda</taxon>
        <taxon>Chromadorea</taxon>
        <taxon>Rhabditida</taxon>
        <taxon>Rhabditina</taxon>
        <taxon>Rhabditomorpha</taxon>
        <taxon>Strongyloidea</taxon>
        <taxon>Trichostrongylidae</taxon>
        <taxon>Haemonchus</taxon>
    </lineage>
</organism>
<keyword evidence="12" id="KW-0067">ATP-binding</keyword>
<evidence type="ECO:0000256" key="11">
    <source>
        <dbReference type="ARBA" id="ARBA00022806"/>
    </source>
</evidence>
<gene>
    <name evidence="21" type="ORF">HCOI_00466000</name>
</gene>
<comment type="cofactor">
    <cofactor evidence="1">
        <name>Mn(2+)</name>
        <dbReference type="ChEBI" id="CHEBI:29035"/>
    </cofactor>
</comment>
<dbReference type="GO" id="GO:0003676">
    <property type="term" value="F:nucleic acid binding"/>
    <property type="evidence" value="ECO:0007669"/>
    <property type="project" value="InterPro"/>
</dbReference>
<comment type="cofactor">
    <cofactor evidence="2">
        <name>Mg(2+)</name>
        <dbReference type="ChEBI" id="CHEBI:18420"/>
    </cofactor>
</comment>
<evidence type="ECO:0000256" key="9">
    <source>
        <dbReference type="ARBA" id="ARBA00022741"/>
    </source>
</evidence>
<evidence type="ECO:0000256" key="8">
    <source>
        <dbReference type="ARBA" id="ARBA00022723"/>
    </source>
</evidence>
<dbReference type="SMART" id="SM00449">
    <property type="entry name" value="SPRY"/>
    <property type="match status" value="1"/>
</dbReference>
<dbReference type="InterPro" id="IPR011545">
    <property type="entry name" value="DEAD/DEAH_box_helicase_dom"/>
</dbReference>
<evidence type="ECO:0000256" key="13">
    <source>
        <dbReference type="ARBA" id="ARBA00022842"/>
    </source>
</evidence>
<name>W6NCW9_HAECO</name>
<dbReference type="CDD" id="cd12873">
    <property type="entry name" value="SPRY_DDX1"/>
    <property type="match status" value="1"/>
</dbReference>
<dbReference type="CDD" id="cd05402">
    <property type="entry name" value="NT_PAP_TUTase"/>
    <property type="match status" value="1"/>
</dbReference>
<evidence type="ECO:0000313" key="21">
    <source>
        <dbReference type="EMBL" id="CDL93969.1"/>
    </source>
</evidence>
<evidence type="ECO:0000256" key="15">
    <source>
        <dbReference type="ARBA" id="ARBA00038491"/>
    </source>
</evidence>
<keyword evidence="8" id="KW-0479">Metal-binding</keyword>
<dbReference type="SUPFAM" id="SSF49899">
    <property type="entry name" value="Concanavalin A-like lectins/glucanases"/>
    <property type="match status" value="1"/>
</dbReference>
<dbReference type="AlphaFoldDB" id="W6NCW9"/>
<dbReference type="Pfam" id="PF00622">
    <property type="entry name" value="SPRY"/>
    <property type="match status" value="1"/>
</dbReference>
<feature type="compositionally biased region" description="Low complexity" evidence="17">
    <location>
        <begin position="1096"/>
        <end position="1121"/>
    </location>
</feature>
<dbReference type="InterPro" id="IPR054708">
    <property type="entry name" value="MTPAP-like_central"/>
</dbReference>
<dbReference type="Gene3D" id="3.40.50.300">
    <property type="entry name" value="P-loop containing nucleotide triphosphate hydrolases"/>
    <property type="match status" value="2"/>
</dbReference>
<dbReference type="InterPro" id="IPR002058">
    <property type="entry name" value="PAP_assoc"/>
</dbReference>
<dbReference type="InterPro" id="IPR027417">
    <property type="entry name" value="P-loop_NTPase"/>
</dbReference>
<evidence type="ECO:0000256" key="2">
    <source>
        <dbReference type="ARBA" id="ARBA00001946"/>
    </source>
</evidence>
<dbReference type="Pfam" id="PF03828">
    <property type="entry name" value="PAP_assoc"/>
    <property type="match status" value="1"/>
</dbReference>
<feature type="compositionally biased region" description="Polar residues" evidence="17">
    <location>
        <begin position="1156"/>
        <end position="1165"/>
    </location>
</feature>
<dbReference type="PROSITE" id="PS51195">
    <property type="entry name" value="Q_MOTIF"/>
    <property type="match status" value="1"/>
</dbReference>
<dbReference type="SUPFAM" id="SSF81631">
    <property type="entry name" value="PAP/OAS1 substrate-binding domain"/>
    <property type="match status" value="1"/>
</dbReference>
<keyword evidence="9" id="KW-0547">Nucleotide-binding</keyword>
<proteinExistence type="inferred from homology"/>
<dbReference type="InterPro" id="IPR014001">
    <property type="entry name" value="Helicase_ATP-bd"/>
</dbReference>
<keyword evidence="14" id="KW-0464">Manganese</keyword>
<dbReference type="GO" id="GO:0031123">
    <property type="term" value="P:RNA 3'-end processing"/>
    <property type="evidence" value="ECO:0007669"/>
    <property type="project" value="TreeGrafter"/>
</dbReference>
<keyword evidence="4" id="KW-0963">Cytoplasm</keyword>
<dbReference type="GO" id="GO:0006397">
    <property type="term" value="P:mRNA processing"/>
    <property type="evidence" value="ECO:0007669"/>
    <property type="project" value="UniProtKB-KW"/>
</dbReference>
<dbReference type="GO" id="GO:0005737">
    <property type="term" value="C:cytoplasm"/>
    <property type="evidence" value="ECO:0007669"/>
    <property type="project" value="UniProtKB-SubCell"/>
</dbReference>
<evidence type="ECO:0000256" key="10">
    <source>
        <dbReference type="ARBA" id="ARBA00022801"/>
    </source>
</evidence>
<dbReference type="GO" id="GO:0004518">
    <property type="term" value="F:nuclease activity"/>
    <property type="evidence" value="ECO:0007669"/>
    <property type="project" value="UniProtKB-KW"/>
</dbReference>
<evidence type="ECO:0000256" key="12">
    <source>
        <dbReference type="ARBA" id="ARBA00022840"/>
    </source>
</evidence>
<dbReference type="SUPFAM" id="SSF81301">
    <property type="entry name" value="Nucleotidyltransferase"/>
    <property type="match status" value="1"/>
</dbReference>
<keyword evidence="6" id="KW-0808">Transferase</keyword>
<dbReference type="PANTHER" id="PTHR12271">
    <property type="entry name" value="POLY A POLYMERASE CID PAP -RELATED"/>
    <property type="match status" value="1"/>
</dbReference>
<dbReference type="GO" id="GO:1990817">
    <property type="term" value="F:poly(A) RNA polymerase activity"/>
    <property type="evidence" value="ECO:0007669"/>
    <property type="project" value="TreeGrafter"/>
</dbReference>
<evidence type="ECO:0000256" key="14">
    <source>
        <dbReference type="ARBA" id="ARBA00023211"/>
    </source>
</evidence>
<evidence type="ECO:0000256" key="16">
    <source>
        <dbReference type="PROSITE-ProRule" id="PRU00552"/>
    </source>
</evidence>
<keyword evidence="7" id="KW-0540">Nuclease</keyword>
<comment type="subcellular location">
    <subcellularLocation>
        <location evidence="3">Cytoplasm</location>
    </subcellularLocation>
</comment>
<dbReference type="PROSITE" id="PS51192">
    <property type="entry name" value="HELICASE_ATP_BIND_1"/>
    <property type="match status" value="1"/>
</dbReference>
<feature type="compositionally biased region" description="Basic residues" evidence="17">
    <location>
        <begin position="1145"/>
        <end position="1155"/>
    </location>
</feature>
<evidence type="ECO:0000256" key="1">
    <source>
        <dbReference type="ARBA" id="ARBA00001936"/>
    </source>
</evidence>
<evidence type="ECO:0000256" key="6">
    <source>
        <dbReference type="ARBA" id="ARBA00022679"/>
    </source>
</evidence>
<accession>W6NCW9</accession>
<dbReference type="PROSITE" id="PS50188">
    <property type="entry name" value="B302_SPRY"/>
    <property type="match status" value="1"/>
</dbReference>
<evidence type="ECO:0000259" key="20">
    <source>
        <dbReference type="PROSITE" id="PS51195"/>
    </source>
</evidence>
<dbReference type="InterPro" id="IPR013320">
    <property type="entry name" value="ConA-like_dom_sf"/>
</dbReference>
<dbReference type="GO" id="GO:0003724">
    <property type="term" value="F:RNA helicase activity"/>
    <property type="evidence" value="ECO:0007669"/>
    <property type="project" value="InterPro"/>
</dbReference>
<dbReference type="GO" id="GO:0046872">
    <property type="term" value="F:metal ion binding"/>
    <property type="evidence" value="ECO:0007669"/>
    <property type="project" value="UniProtKB-KW"/>
</dbReference>
<protein>
    <submittedName>
        <fullName evidence="21">DNA RNA helicase and SPla RYanodine receptor SPRY and PAP 25A-associated domain containing protein</fullName>
    </submittedName>
</protein>
<feature type="region of interest" description="Disordered" evidence="17">
    <location>
        <begin position="1078"/>
        <end position="1180"/>
    </location>
</feature>
<dbReference type="Pfam" id="PF22600">
    <property type="entry name" value="MTPAP-like_central"/>
    <property type="match status" value="1"/>
</dbReference>
<evidence type="ECO:0000256" key="5">
    <source>
        <dbReference type="ARBA" id="ARBA00022664"/>
    </source>
</evidence>
<dbReference type="EMBL" id="CAVP010053810">
    <property type="protein sequence ID" value="CDL93969.1"/>
    <property type="molecule type" value="Genomic_DNA"/>
</dbReference>
<evidence type="ECO:0000259" key="19">
    <source>
        <dbReference type="PROSITE" id="PS51192"/>
    </source>
</evidence>
<feature type="region of interest" description="Disordered" evidence="17">
    <location>
        <begin position="1"/>
        <end position="22"/>
    </location>
</feature>
<dbReference type="SUPFAM" id="SSF52540">
    <property type="entry name" value="P-loop containing nucleoside triphosphate hydrolases"/>
    <property type="match status" value="1"/>
</dbReference>
<dbReference type="Gene3D" id="1.10.1410.10">
    <property type="match status" value="1"/>
</dbReference>
<dbReference type="Gene3D" id="3.30.460.10">
    <property type="entry name" value="Beta Polymerase, domain 2"/>
    <property type="match status" value="1"/>
</dbReference>
<comment type="similarity">
    <text evidence="15">Belongs to the DNA polymerase type-B-like family. GLD2 subfamily.</text>
</comment>
<keyword evidence="5" id="KW-0507">mRNA processing</keyword>
<keyword evidence="13" id="KW-0460">Magnesium</keyword>
<evidence type="ECO:0000256" key="4">
    <source>
        <dbReference type="ARBA" id="ARBA00022490"/>
    </source>
</evidence>
<feature type="domain" description="B30.2/SPRY" evidence="18">
    <location>
        <begin position="136"/>
        <end position="315"/>
    </location>
</feature>
<dbReference type="InterPro" id="IPR043519">
    <property type="entry name" value="NT_sf"/>
</dbReference>
<dbReference type="FunFam" id="3.30.460.10:FF:000061">
    <property type="entry name" value="Poly(A) RNA polymerase gld-2"/>
    <property type="match status" value="1"/>
</dbReference>
<evidence type="ECO:0000256" key="7">
    <source>
        <dbReference type="ARBA" id="ARBA00022722"/>
    </source>
</evidence>
<feature type="domain" description="Helicase ATP-binding" evidence="19">
    <location>
        <begin position="314"/>
        <end position="492"/>
    </location>
</feature>
<evidence type="ECO:0000256" key="17">
    <source>
        <dbReference type="SAM" id="MobiDB-lite"/>
    </source>
</evidence>
<dbReference type="GO" id="GO:0016787">
    <property type="term" value="F:hydrolase activity"/>
    <property type="evidence" value="ECO:0007669"/>
    <property type="project" value="UniProtKB-KW"/>
</dbReference>
<dbReference type="InterPro" id="IPR043136">
    <property type="entry name" value="B30.2/SPRY_sf"/>
</dbReference>
<dbReference type="PANTHER" id="PTHR12271:SF40">
    <property type="entry name" value="POLY(A) RNA POLYMERASE GLD2"/>
    <property type="match status" value="1"/>
</dbReference>
<dbReference type="SMART" id="SM00487">
    <property type="entry name" value="DEXDc"/>
    <property type="match status" value="1"/>
</dbReference>
<reference evidence="21" key="2">
    <citation type="submission" date="2013-05" db="EMBL/GenBank/DDBJ databases">
        <title>The genome and transcriptome of Haemonchus contortus: a key model parasite for drug and vaccine discovery.</title>
        <authorList>
            <person name="Laing R."/>
            <person name="Kikuchi T."/>
            <person name="Martinelli A."/>
            <person name="Tsai I.J."/>
            <person name="Beech R.N."/>
            <person name="Redman E."/>
            <person name="Holroyd N."/>
            <person name="Bartley D.J."/>
            <person name="Beasley H."/>
            <person name="Britton C."/>
            <person name="Curran D."/>
            <person name="Devaney E."/>
            <person name="Gilabert A."/>
            <person name="Jackson F."/>
            <person name="Hunt M."/>
            <person name="Johnston S."/>
            <person name="Kryukov I."/>
            <person name="Li K."/>
            <person name="Morrison A.A."/>
            <person name="Reid A.J."/>
            <person name="Sargison N."/>
            <person name="Saunders G."/>
            <person name="Wasmuth J.D."/>
            <person name="Wolstenholme A."/>
            <person name="Berriman M."/>
            <person name="Gilleard J.S."/>
            <person name="Cotton J.A."/>
        </authorList>
    </citation>
    <scope>NUCLEOTIDE SEQUENCE [LARGE SCALE GENOMIC DNA]</scope>
    <source>
        <strain evidence="21">ISE/inbred ISE</strain>
    </source>
</reference>
<feature type="domain" description="DEAD-box RNA helicase Q" evidence="20">
    <location>
        <begin position="76"/>
        <end position="104"/>
    </location>
</feature>
<feature type="region of interest" description="Disordered" evidence="17">
    <location>
        <begin position="597"/>
        <end position="616"/>
    </location>
</feature>